<evidence type="ECO:0000256" key="1">
    <source>
        <dbReference type="SAM" id="Phobius"/>
    </source>
</evidence>
<dbReference type="EMBL" id="LAZR01000525">
    <property type="protein sequence ID" value="KKN65397.1"/>
    <property type="molecule type" value="Genomic_DNA"/>
</dbReference>
<comment type="caution">
    <text evidence="2">The sequence shown here is derived from an EMBL/GenBank/DDBJ whole genome shotgun (WGS) entry which is preliminary data.</text>
</comment>
<feature type="transmembrane region" description="Helical" evidence="1">
    <location>
        <begin position="7"/>
        <end position="25"/>
    </location>
</feature>
<protein>
    <submittedName>
        <fullName evidence="2">Uncharacterized protein</fullName>
    </submittedName>
</protein>
<accession>A0A0F9SS92</accession>
<keyword evidence="1" id="KW-0472">Membrane</keyword>
<name>A0A0F9SS92_9ZZZZ</name>
<reference evidence="2" key="1">
    <citation type="journal article" date="2015" name="Nature">
        <title>Complex archaea that bridge the gap between prokaryotes and eukaryotes.</title>
        <authorList>
            <person name="Spang A."/>
            <person name="Saw J.H."/>
            <person name="Jorgensen S.L."/>
            <person name="Zaremba-Niedzwiedzka K."/>
            <person name="Martijn J."/>
            <person name="Lind A.E."/>
            <person name="van Eijk R."/>
            <person name="Schleper C."/>
            <person name="Guy L."/>
            <person name="Ettema T.J."/>
        </authorList>
    </citation>
    <scope>NUCLEOTIDE SEQUENCE</scope>
</reference>
<gene>
    <name evidence="2" type="ORF">LCGC14_0482100</name>
</gene>
<organism evidence="2">
    <name type="scientific">marine sediment metagenome</name>
    <dbReference type="NCBI Taxonomy" id="412755"/>
    <lineage>
        <taxon>unclassified sequences</taxon>
        <taxon>metagenomes</taxon>
        <taxon>ecological metagenomes</taxon>
    </lineage>
</organism>
<proteinExistence type="predicted"/>
<evidence type="ECO:0000313" key="2">
    <source>
        <dbReference type="EMBL" id="KKN65397.1"/>
    </source>
</evidence>
<keyword evidence="1" id="KW-1133">Transmembrane helix</keyword>
<sequence>MSDDKRKWAIIGIWIVLLIIIWIVYGAYAPNIALFIIALVITIAGPALYYGLQWKTSKSN</sequence>
<dbReference type="AlphaFoldDB" id="A0A0F9SS92"/>
<keyword evidence="1" id="KW-0812">Transmembrane</keyword>
<feature type="transmembrane region" description="Helical" evidence="1">
    <location>
        <begin position="31"/>
        <end position="52"/>
    </location>
</feature>